<protein>
    <recommendedName>
        <fullName evidence="2">Integrase catalytic domain-containing protein</fullName>
    </recommendedName>
</protein>
<dbReference type="GO" id="GO:0003676">
    <property type="term" value="F:nucleic acid binding"/>
    <property type="evidence" value="ECO:0007669"/>
    <property type="project" value="InterPro"/>
</dbReference>
<dbReference type="PANTHER" id="PTHR46889:SF4">
    <property type="entry name" value="TRANSPOSASE INSO FOR INSERTION SEQUENCE ELEMENT IS911B-RELATED"/>
    <property type="match status" value="1"/>
</dbReference>
<dbReference type="RefSeq" id="WP_070739440.1">
    <property type="nucleotide sequence ID" value="NZ_MDZA01000011.1"/>
</dbReference>
<feature type="domain" description="Integrase catalytic" evidence="2">
    <location>
        <begin position="34"/>
        <end position="128"/>
    </location>
</feature>
<dbReference type="InterPro" id="IPR036397">
    <property type="entry name" value="RNaseH_sf"/>
</dbReference>
<feature type="compositionally biased region" description="Polar residues" evidence="1">
    <location>
        <begin position="11"/>
        <end position="22"/>
    </location>
</feature>
<accession>A0A1G1TMN1</accession>
<dbReference type="PROSITE" id="PS50994">
    <property type="entry name" value="INTEGRASE"/>
    <property type="match status" value="1"/>
</dbReference>
<evidence type="ECO:0000313" key="4">
    <source>
        <dbReference type="Proteomes" id="UP000177506"/>
    </source>
</evidence>
<gene>
    <name evidence="3" type="ORF">BEN49_03655</name>
</gene>
<keyword evidence="4" id="KW-1185">Reference proteome</keyword>
<reference evidence="3 4" key="1">
    <citation type="submission" date="2016-08" db="EMBL/GenBank/DDBJ databases">
        <title>Hymenobacter coccineus sp. nov., Hymenobacter lapidarius sp. nov. and Hymenobacter glacialis sp. nov., isolated from Antarctic soil.</title>
        <authorList>
            <person name="Sedlacek I."/>
            <person name="Kralova S."/>
            <person name="Kyrova K."/>
            <person name="Maslanova I."/>
            <person name="Stankova E."/>
            <person name="Vrbovska V."/>
            <person name="Nemec M."/>
            <person name="Bartak M."/>
            <person name="Svec P."/>
            <person name="Busse H.-J."/>
            <person name="Pantucek R."/>
        </authorList>
    </citation>
    <scope>NUCLEOTIDE SEQUENCE [LARGE SCALE GENOMIC DNA]</scope>
    <source>
        <strain evidence="3 4">CCM 8649</strain>
    </source>
</reference>
<dbReference type="SUPFAM" id="SSF53098">
    <property type="entry name" value="Ribonuclease H-like"/>
    <property type="match status" value="1"/>
</dbReference>
<comment type="caution">
    <text evidence="3">The sequence shown here is derived from an EMBL/GenBank/DDBJ whole genome shotgun (WGS) entry which is preliminary data.</text>
</comment>
<name>A0A1G1TMN1_9BACT</name>
<dbReference type="InterPro" id="IPR001584">
    <property type="entry name" value="Integrase_cat-core"/>
</dbReference>
<dbReference type="GO" id="GO:0015074">
    <property type="term" value="P:DNA integration"/>
    <property type="evidence" value="ECO:0007669"/>
    <property type="project" value="InterPro"/>
</dbReference>
<dbReference type="Pfam" id="PF00665">
    <property type="entry name" value="rve"/>
    <property type="match status" value="1"/>
</dbReference>
<evidence type="ECO:0000259" key="2">
    <source>
        <dbReference type="PROSITE" id="PS50994"/>
    </source>
</evidence>
<dbReference type="PANTHER" id="PTHR46889">
    <property type="entry name" value="TRANSPOSASE INSF FOR INSERTION SEQUENCE IS3B-RELATED"/>
    <property type="match status" value="1"/>
</dbReference>
<dbReference type="Proteomes" id="UP000177506">
    <property type="component" value="Unassembled WGS sequence"/>
</dbReference>
<feature type="region of interest" description="Disordered" evidence="1">
    <location>
        <begin position="1"/>
        <end position="39"/>
    </location>
</feature>
<dbReference type="InterPro" id="IPR050900">
    <property type="entry name" value="Transposase_IS3/IS150/IS904"/>
</dbReference>
<dbReference type="EMBL" id="MDZA01000011">
    <property type="protein sequence ID" value="OGX92138.1"/>
    <property type="molecule type" value="Genomic_DNA"/>
</dbReference>
<evidence type="ECO:0000313" key="3">
    <source>
        <dbReference type="EMBL" id="OGX92138.1"/>
    </source>
</evidence>
<dbReference type="InterPro" id="IPR012337">
    <property type="entry name" value="RNaseH-like_sf"/>
</dbReference>
<proteinExistence type="predicted"/>
<evidence type="ECO:0000256" key="1">
    <source>
        <dbReference type="SAM" id="MobiDB-lite"/>
    </source>
</evidence>
<dbReference type="OrthoDB" id="936265at2"/>
<dbReference type="Gene3D" id="3.30.420.10">
    <property type="entry name" value="Ribonuclease H-like superfamily/Ribonuclease H"/>
    <property type="match status" value="1"/>
</dbReference>
<organism evidence="3 4">
    <name type="scientific">Hymenobacter coccineus</name>
    <dbReference type="NCBI Taxonomy" id="1908235"/>
    <lineage>
        <taxon>Bacteria</taxon>
        <taxon>Pseudomonadati</taxon>
        <taxon>Bacteroidota</taxon>
        <taxon>Cytophagia</taxon>
        <taxon>Cytophagales</taxon>
        <taxon>Hymenobacteraceae</taxon>
        <taxon>Hymenobacter</taxon>
    </lineage>
</organism>
<sequence>MRRHGRKALQSKASTPRTTGSTHGKHCAPNRRLDRPRPAQANRAWVSDITDLPLASGQRAYCFAFQDVCTKQVVGWQVRADTPGARVTAASQRALLAQRPIPGLVVHSGRGGRYTGNAYKTLLRDAKA</sequence>
<dbReference type="AlphaFoldDB" id="A0A1G1TMN1"/>